<feature type="transmembrane region" description="Helical" evidence="2">
    <location>
        <begin position="373"/>
        <end position="397"/>
    </location>
</feature>
<comment type="caution">
    <text evidence="5">The sequence shown here is derived from an EMBL/GenBank/DDBJ whole genome shotgun (WGS) entry which is preliminary data.</text>
</comment>
<feature type="region of interest" description="Disordered" evidence="1">
    <location>
        <begin position="270"/>
        <end position="290"/>
    </location>
</feature>
<dbReference type="PROSITE" id="PS50228">
    <property type="entry name" value="SUEL_LECTIN"/>
    <property type="match status" value="2"/>
</dbReference>
<feature type="region of interest" description="Disordered" evidence="1">
    <location>
        <begin position="404"/>
        <end position="424"/>
    </location>
</feature>
<proteinExistence type="predicted"/>
<feature type="compositionally biased region" description="Basic and acidic residues" evidence="1">
    <location>
        <begin position="274"/>
        <end position="288"/>
    </location>
</feature>
<evidence type="ECO:0000256" key="2">
    <source>
        <dbReference type="SAM" id="Phobius"/>
    </source>
</evidence>
<keyword evidence="2" id="KW-1133">Transmembrane helix</keyword>
<dbReference type="Pfam" id="PF02140">
    <property type="entry name" value="SUEL_Lectin"/>
    <property type="match status" value="2"/>
</dbReference>
<feature type="region of interest" description="Disordered" evidence="1">
    <location>
        <begin position="463"/>
        <end position="493"/>
    </location>
</feature>
<dbReference type="GO" id="GO:0030246">
    <property type="term" value="F:carbohydrate binding"/>
    <property type="evidence" value="ECO:0007669"/>
    <property type="project" value="InterPro"/>
</dbReference>
<feature type="domain" description="SUEL-type lectin" evidence="4">
    <location>
        <begin position="159"/>
        <end position="262"/>
    </location>
</feature>
<evidence type="ECO:0000256" key="1">
    <source>
        <dbReference type="SAM" id="MobiDB-lite"/>
    </source>
</evidence>
<feature type="domain" description="SUEL-type lectin" evidence="4">
    <location>
        <begin position="36"/>
        <end position="150"/>
    </location>
</feature>
<dbReference type="CDD" id="cd22828">
    <property type="entry name" value="Gal_Rha_Lectin_EVA1_EVA1C_rpt1"/>
    <property type="match status" value="1"/>
</dbReference>
<keyword evidence="3" id="KW-0732">Signal</keyword>
<evidence type="ECO:0000259" key="4">
    <source>
        <dbReference type="PROSITE" id="PS50228"/>
    </source>
</evidence>
<evidence type="ECO:0000256" key="3">
    <source>
        <dbReference type="SAM" id="SignalP"/>
    </source>
</evidence>
<accession>A0A9X6NEF4</accession>
<dbReference type="PANTHER" id="PTHR46780">
    <property type="entry name" value="PROTEIN EVA-1"/>
    <property type="match status" value="1"/>
</dbReference>
<organism evidence="5 6">
    <name type="scientific">Hypsibius exemplaris</name>
    <name type="common">Freshwater tardigrade</name>
    <dbReference type="NCBI Taxonomy" id="2072580"/>
    <lineage>
        <taxon>Eukaryota</taxon>
        <taxon>Metazoa</taxon>
        <taxon>Ecdysozoa</taxon>
        <taxon>Tardigrada</taxon>
        <taxon>Eutardigrada</taxon>
        <taxon>Parachela</taxon>
        <taxon>Hypsibioidea</taxon>
        <taxon>Hypsibiidae</taxon>
        <taxon>Hypsibius</taxon>
    </lineage>
</organism>
<dbReference type="InterPro" id="IPR043159">
    <property type="entry name" value="Lectin_gal-bd_sf"/>
</dbReference>
<dbReference type="EMBL" id="MTYJ01000238">
    <property type="protein sequence ID" value="OWA51749.1"/>
    <property type="molecule type" value="Genomic_DNA"/>
</dbReference>
<evidence type="ECO:0000313" key="5">
    <source>
        <dbReference type="EMBL" id="OWA51749.1"/>
    </source>
</evidence>
<sequence>MSNLWLGITANYLFLLASVHSSALLSANIKTLQVAACETEDLLIKCPTKTTIHIQFANYGRLVSSRERPCHNAGTSSKGLHGARGNFSIFHTPYDIAEESRECIASGSRERVVAMCQDKRSCRIPVNVETFKQDPCPRTWKYLEVAYKCKPNVFHDQVVCEGDHMKLECEMPTHRLAIQSAMFGRDRSGGNSICPDKSTRDTQSASGFTRPNSECMSSFAAEMAMTKCQGERICTLYADEATFGNQCPPGTRKYLSISYACVPQKLLINPSSRPTKEPAPRFEEKGDDYSYLTGDRDDDNSLIPRPLNAIDMQAIQPDTSRGGPGGADKKAFAVTDDAGADRKVPCNCTENVSFWMDWVVTYQKISRNQTSCLIYAGVAAGIGLLIFIFVVVLHIIVRRRAKKRAESQHITSSQSSSSKLNAKTKDQRMPLYSTRYAEENEEAESLQPPVDLTSRYTPRVSLPRASSMLAEGKRPMDASRSMHRLTTDGSFYS</sequence>
<feature type="signal peptide" evidence="3">
    <location>
        <begin position="1"/>
        <end position="21"/>
    </location>
</feature>
<name>A0A9X6NEF4_HYPEX</name>
<keyword evidence="2" id="KW-0812">Transmembrane</keyword>
<dbReference type="Proteomes" id="UP000192578">
    <property type="component" value="Unassembled WGS sequence"/>
</dbReference>
<dbReference type="CDD" id="cd22829">
    <property type="entry name" value="Gal_Rha_Lectin_EVA1_EVA1C_rpt2"/>
    <property type="match status" value="1"/>
</dbReference>
<reference evidence="6" key="1">
    <citation type="submission" date="2017-01" db="EMBL/GenBank/DDBJ databases">
        <title>Comparative genomics of anhydrobiosis in the tardigrade Hypsibius dujardini.</title>
        <authorList>
            <person name="Yoshida Y."/>
            <person name="Koutsovoulos G."/>
            <person name="Laetsch D."/>
            <person name="Stevens L."/>
            <person name="Kumar S."/>
            <person name="Horikawa D."/>
            <person name="Ishino K."/>
            <person name="Komine S."/>
            <person name="Tomita M."/>
            <person name="Blaxter M."/>
            <person name="Arakawa K."/>
        </authorList>
    </citation>
    <scope>NUCLEOTIDE SEQUENCE [LARGE SCALE GENOMIC DNA]</scope>
    <source>
        <strain evidence="6">Z151</strain>
    </source>
</reference>
<dbReference type="InterPro" id="IPR000922">
    <property type="entry name" value="Lectin_gal-bd_dom"/>
</dbReference>
<feature type="chain" id="PRO_5040933597" description="SUEL-type lectin domain-containing protein" evidence="3">
    <location>
        <begin position="22"/>
        <end position="493"/>
    </location>
</feature>
<dbReference type="OrthoDB" id="5970528at2759"/>
<gene>
    <name evidence="5" type="ORF">BV898_16219</name>
</gene>
<evidence type="ECO:0000313" key="6">
    <source>
        <dbReference type="Proteomes" id="UP000192578"/>
    </source>
</evidence>
<keyword evidence="2" id="KW-0472">Membrane</keyword>
<dbReference type="AlphaFoldDB" id="A0A9X6NEF4"/>
<protein>
    <recommendedName>
        <fullName evidence="4">SUEL-type lectin domain-containing protein</fullName>
    </recommendedName>
</protein>
<keyword evidence="6" id="KW-1185">Reference proteome</keyword>
<dbReference type="Gene3D" id="2.60.120.740">
    <property type="match status" value="2"/>
</dbReference>